<proteinExistence type="predicted"/>
<dbReference type="EMBL" id="CAJOBI010060576">
    <property type="protein sequence ID" value="CAF4413424.1"/>
    <property type="molecule type" value="Genomic_DNA"/>
</dbReference>
<sequence length="51" mass="5389">KSLTKVFRRATGQSLLAVDHLCFGISKGQCFGLLGINGAGKTTTFKMITGD</sequence>
<feature type="non-terminal residue" evidence="6">
    <location>
        <position position="51"/>
    </location>
</feature>
<comment type="caution">
    <text evidence="6">The sequence shown here is derived from an EMBL/GenBank/DDBJ whole genome shotgun (WGS) entry which is preliminary data.</text>
</comment>
<evidence type="ECO:0000313" key="8">
    <source>
        <dbReference type="Proteomes" id="UP000676336"/>
    </source>
</evidence>
<evidence type="ECO:0000313" key="4">
    <source>
        <dbReference type="EMBL" id="CAF4309845.1"/>
    </source>
</evidence>
<evidence type="ECO:0000256" key="1">
    <source>
        <dbReference type="ARBA" id="ARBA00022448"/>
    </source>
</evidence>
<dbReference type="InterPro" id="IPR026082">
    <property type="entry name" value="ABCA"/>
</dbReference>
<feature type="domain" description="ABC transporter" evidence="3">
    <location>
        <begin position="19"/>
        <end position="50"/>
    </location>
</feature>
<dbReference type="GO" id="GO:0016020">
    <property type="term" value="C:membrane"/>
    <property type="evidence" value="ECO:0007669"/>
    <property type="project" value="InterPro"/>
</dbReference>
<evidence type="ECO:0000313" key="7">
    <source>
        <dbReference type="EMBL" id="CAF4432969.1"/>
    </source>
</evidence>
<protein>
    <recommendedName>
        <fullName evidence="3">ABC transporter domain-containing protein</fullName>
    </recommendedName>
</protein>
<dbReference type="Proteomes" id="UP000676336">
    <property type="component" value="Unassembled WGS sequence"/>
</dbReference>
<reference evidence="6" key="1">
    <citation type="submission" date="2021-02" db="EMBL/GenBank/DDBJ databases">
        <authorList>
            <person name="Nowell W R."/>
        </authorList>
    </citation>
    <scope>NUCLEOTIDE SEQUENCE</scope>
</reference>
<keyword evidence="2" id="KW-0677">Repeat</keyword>
<dbReference type="SUPFAM" id="SSF52540">
    <property type="entry name" value="P-loop containing nucleoside triphosphate hydrolases"/>
    <property type="match status" value="1"/>
</dbReference>
<dbReference type="Gene3D" id="3.40.50.300">
    <property type="entry name" value="P-loop containing nucleotide triphosphate hydrolases"/>
    <property type="match status" value="1"/>
</dbReference>
<evidence type="ECO:0000313" key="5">
    <source>
        <dbReference type="EMBL" id="CAF4413424.1"/>
    </source>
</evidence>
<feature type="non-terminal residue" evidence="6">
    <location>
        <position position="1"/>
    </location>
</feature>
<dbReference type="EMBL" id="CAJOBJ010064556">
    <property type="protein sequence ID" value="CAF4432969.1"/>
    <property type="molecule type" value="Genomic_DNA"/>
</dbReference>
<evidence type="ECO:0000256" key="2">
    <source>
        <dbReference type="ARBA" id="ARBA00022737"/>
    </source>
</evidence>
<dbReference type="PANTHER" id="PTHR19229:SF36">
    <property type="entry name" value="ATP-BINDING CASSETTE SUB-FAMILY A MEMBER 2"/>
    <property type="match status" value="1"/>
</dbReference>
<dbReference type="GO" id="GO:0140359">
    <property type="term" value="F:ABC-type transporter activity"/>
    <property type="evidence" value="ECO:0007669"/>
    <property type="project" value="InterPro"/>
</dbReference>
<dbReference type="Proteomes" id="UP000681967">
    <property type="component" value="Unassembled WGS sequence"/>
</dbReference>
<dbReference type="GO" id="GO:0005524">
    <property type="term" value="F:ATP binding"/>
    <property type="evidence" value="ECO:0007669"/>
    <property type="project" value="InterPro"/>
</dbReference>
<organism evidence="6 8">
    <name type="scientific">Rotaria magnacalcarata</name>
    <dbReference type="NCBI Taxonomy" id="392030"/>
    <lineage>
        <taxon>Eukaryota</taxon>
        <taxon>Metazoa</taxon>
        <taxon>Spiralia</taxon>
        <taxon>Gnathifera</taxon>
        <taxon>Rotifera</taxon>
        <taxon>Eurotatoria</taxon>
        <taxon>Bdelloidea</taxon>
        <taxon>Philodinida</taxon>
        <taxon>Philodinidae</taxon>
        <taxon>Rotaria</taxon>
    </lineage>
</organism>
<accession>A0A8S2VYK5</accession>
<dbReference type="InterPro" id="IPR027417">
    <property type="entry name" value="P-loop_NTPase"/>
</dbReference>
<dbReference type="EMBL" id="CAJOBH010037352">
    <property type="protein sequence ID" value="CAF4309845.1"/>
    <property type="molecule type" value="Genomic_DNA"/>
</dbReference>
<dbReference type="GO" id="GO:0005319">
    <property type="term" value="F:lipid transporter activity"/>
    <property type="evidence" value="ECO:0007669"/>
    <property type="project" value="TreeGrafter"/>
</dbReference>
<keyword evidence="1" id="KW-0813">Transport</keyword>
<dbReference type="Proteomes" id="UP000681720">
    <property type="component" value="Unassembled WGS sequence"/>
</dbReference>
<name>A0A8S2VYK5_9BILA</name>
<dbReference type="EMBL" id="CAJOBI010060909">
    <property type="protein sequence ID" value="CAF4414966.1"/>
    <property type="molecule type" value="Genomic_DNA"/>
</dbReference>
<gene>
    <name evidence="4" type="ORF">BYL167_LOCUS27831</name>
    <name evidence="7" type="ORF">GIL414_LOCUS31611</name>
    <name evidence="5" type="ORF">SMN809_LOCUS31001</name>
    <name evidence="6" type="ORF">SMN809_LOCUS31075</name>
</gene>
<dbReference type="PANTHER" id="PTHR19229">
    <property type="entry name" value="ATP-BINDING CASSETTE TRANSPORTER SUBFAMILY A ABCA"/>
    <property type="match status" value="1"/>
</dbReference>
<dbReference type="InterPro" id="IPR003439">
    <property type="entry name" value="ABC_transporter-like_ATP-bd"/>
</dbReference>
<dbReference type="Pfam" id="PF00005">
    <property type="entry name" value="ABC_tran"/>
    <property type="match status" value="1"/>
</dbReference>
<evidence type="ECO:0000313" key="6">
    <source>
        <dbReference type="EMBL" id="CAF4414966.1"/>
    </source>
</evidence>
<evidence type="ECO:0000259" key="3">
    <source>
        <dbReference type="Pfam" id="PF00005"/>
    </source>
</evidence>
<dbReference type="AlphaFoldDB" id="A0A8S2VYK5"/>
<dbReference type="GO" id="GO:0016887">
    <property type="term" value="F:ATP hydrolysis activity"/>
    <property type="evidence" value="ECO:0007669"/>
    <property type="project" value="InterPro"/>
</dbReference>